<feature type="domain" description="ACT" evidence="13">
    <location>
        <begin position="341"/>
        <end position="413"/>
    </location>
</feature>
<comment type="pathway">
    <text evidence="2">Amino-acid biosynthesis; L-serine biosynthesis; L-serine from 3-phospho-D-glycerate: step 1/3.</text>
</comment>
<dbReference type="InterPro" id="IPR036291">
    <property type="entry name" value="NAD(P)-bd_dom_sf"/>
</dbReference>
<dbReference type="PROSITE" id="PS00065">
    <property type="entry name" value="D_2_HYDROXYACID_DH_1"/>
    <property type="match status" value="1"/>
</dbReference>
<dbReference type="GO" id="GO:0006564">
    <property type="term" value="P:L-serine biosynthetic process"/>
    <property type="evidence" value="ECO:0007669"/>
    <property type="project" value="UniProtKB-ARBA"/>
</dbReference>
<dbReference type="InterPro" id="IPR054480">
    <property type="entry name" value="AHAS_small-like_ACT"/>
</dbReference>
<comment type="catalytic activity">
    <reaction evidence="11">
        <text>(2R)-3-phosphoglycerate + NAD(+) = 3-phosphooxypyruvate + NADH + H(+)</text>
        <dbReference type="Rhea" id="RHEA:12641"/>
        <dbReference type="ChEBI" id="CHEBI:15378"/>
        <dbReference type="ChEBI" id="CHEBI:18110"/>
        <dbReference type="ChEBI" id="CHEBI:57540"/>
        <dbReference type="ChEBI" id="CHEBI:57945"/>
        <dbReference type="ChEBI" id="CHEBI:58272"/>
        <dbReference type="EC" id="1.1.1.95"/>
    </reaction>
</comment>
<dbReference type="CDD" id="cd12176">
    <property type="entry name" value="PGDH_3"/>
    <property type="match status" value="1"/>
</dbReference>
<keyword evidence="15" id="KW-1185">Reference proteome</keyword>
<dbReference type="InterPro" id="IPR050223">
    <property type="entry name" value="D-isomer_2-hydroxyacid_DH"/>
</dbReference>
<dbReference type="CDD" id="cd04901">
    <property type="entry name" value="ACT_3PGDH"/>
    <property type="match status" value="1"/>
</dbReference>
<dbReference type="GO" id="GO:0051287">
    <property type="term" value="F:NAD binding"/>
    <property type="evidence" value="ECO:0007669"/>
    <property type="project" value="InterPro"/>
</dbReference>
<evidence type="ECO:0000313" key="15">
    <source>
        <dbReference type="Proteomes" id="UP000500767"/>
    </source>
</evidence>
<evidence type="ECO:0000256" key="11">
    <source>
        <dbReference type="ARBA" id="ARBA00048731"/>
    </source>
</evidence>
<dbReference type="EMBL" id="CP053708">
    <property type="protein sequence ID" value="QKE89443.1"/>
    <property type="molecule type" value="Genomic_DNA"/>
</dbReference>
<keyword evidence="7 12" id="KW-0560">Oxidoreductase</keyword>
<dbReference type="PROSITE" id="PS51671">
    <property type="entry name" value="ACT"/>
    <property type="match status" value="1"/>
</dbReference>
<evidence type="ECO:0000259" key="13">
    <source>
        <dbReference type="PROSITE" id="PS51671"/>
    </source>
</evidence>
<reference evidence="14 15" key="1">
    <citation type="journal article" date="2014" name="World J. Microbiol. Biotechnol.">
        <title>Biodiversity and physiological characteristics of Antarctic and Arctic lichens-associated bacteria.</title>
        <authorList>
            <person name="Lee Y.M."/>
            <person name="Kim E.H."/>
            <person name="Lee H.K."/>
            <person name="Hong S.G."/>
        </authorList>
    </citation>
    <scope>NUCLEOTIDE SEQUENCE [LARGE SCALE GENOMIC DNA]</scope>
    <source>
        <strain evidence="14 15">PAMC 26569</strain>
    </source>
</reference>
<evidence type="ECO:0000256" key="10">
    <source>
        <dbReference type="ARBA" id="ARBA00048126"/>
    </source>
</evidence>
<dbReference type="InterPro" id="IPR006140">
    <property type="entry name" value="D-isomer_DH_NAD-bd"/>
</dbReference>
<evidence type="ECO:0000256" key="6">
    <source>
        <dbReference type="ARBA" id="ARBA00021582"/>
    </source>
</evidence>
<dbReference type="PANTHER" id="PTHR10996">
    <property type="entry name" value="2-HYDROXYACID DEHYDROGENASE-RELATED"/>
    <property type="match status" value="1"/>
</dbReference>
<dbReference type="RefSeq" id="WP_171834437.1">
    <property type="nucleotide sequence ID" value="NZ_CP053708.1"/>
</dbReference>
<sequence>MASQLSLPKDRIRILLLEGVHDSAVELFAASGYATITRHPGSLDGEALAQALEGVHVVGIRSRTRLTADIIEGADKLIAIGCFCIGTNQVALGAAAVRGIPVFNAPFSNTRSVAELVMGEIVMLMRRIFPKSVSAHDGGWDKSAADSWEVRGKTLGIVGYGSIGSQLSVLAEAFGMRVIYHDLADKLGHGNASAVPTLMALLSQSDVVSLHVPQTHETDLLIGEAEIRAMKPGSFLLNNARGNVVDLEAVARALDDRHLLGAAIDVFPVEPRSNNERFVSPLQGRDNVILTPHIGGSTAEAQERIGAEVARKLVEYSDVGATLGAVNFPQVQLPPRPRGTRFMHVHQNTPGILRRINEIFSEAGANIAAQFLQTDGELGYVVVEAETDRSEDGTILAKLRALEGTIRARVLYQR</sequence>
<dbReference type="NCBIfam" id="NF008759">
    <property type="entry name" value="PRK11790.1"/>
    <property type="match status" value="1"/>
</dbReference>
<dbReference type="Pfam" id="PF00389">
    <property type="entry name" value="2-Hacid_dh"/>
    <property type="match status" value="1"/>
</dbReference>
<evidence type="ECO:0000256" key="1">
    <source>
        <dbReference type="ARBA" id="ARBA00003800"/>
    </source>
</evidence>
<dbReference type="GO" id="GO:0047545">
    <property type="term" value="F:(S)-2-hydroxyglutarate dehydrogenase activity"/>
    <property type="evidence" value="ECO:0007669"/>
    <property type="project" value="UniProtKB-ARBA"/>
</dbReference>
<dbReference type="Gene3D" id="3.30.70.260">
    <property type="match status" value="1"/>
</dbReference>
<dbReference type="SUPFAM" id="SSF52283">
    <property type="entry name" value="Formate/glycerate dehydrogenase catalytic domain-like"/>
    <property type="match status" value="1"/>
</dbReference>
<dbReference type="FunFam" id="3.40.50.720:FF:000041">
    <property type="entry name" value="D-3-phosphoglycerate dehydrogenase"/>
    <property type="match status" value="1"/>
</dbReference>
<gene>
    <name evidence="14" type="primary">serA</name>
    <name evidence="14" type="ORF">HN018_04780</name>
</gene>
<dbReference type="EC" id="1.1.1.399" evidence="4"/>
<comment type="catalytic activity">
    <reaction evidence="10">
        <text>(R)-2-hydroxyglutarate + NAD(+) = 2-oxoglutarate + NADH + H(+)</text>
        <dbReference type="Rhea" id="RHEA:49612"/>
        <dbReference type="ChEBI" id="CHEBI:15378"/>
        <dbReference type="ChEBI" id="CHEBI:15801"/>
        <dbReference type="ChEBI" id="CHEBI:16810"/>
        <dbReference type="ChEBI" id="CHEBI:57540"/>
        <dbReference type="ChEBI" id="CHEBI:57945"/>
        <dbReference type="EC" id="1.1.1.399"/>
    </reaction>
</comment>
<dbReference type="GO" id="GO:0004617">
    <property type="term" value="F:phosphoglycerate dehydrogenase activity"/>
    <property type="evidence" value="ECO:0007669"/>
    <property type="project" value="UniProtKB-EC"/>
</dbReference>
<evidence type="ECO:0000256" key="2">
    <source>
        <dbReference type="ARBA" id="ARBA00005216"/>
    </source>
</evidence>
<dbReference type="InterPro" id="IPR045865">
    <property type="entry name" value="ACT-like_dom_sf"/>
</dbReference>
<proteinExistence type="inferred from homology"/>
<dbReference type="Pfam" id="PF02826">
    <property type="entry name" value="2-Hacid_dh_C"/>
    <property type="match status" value="1"/>
</dbReference>
<evidence type="ECO:0000256" key="4">
    <source>
        <dbReference type="ARBA" id="ARBA00013001"/>
    </source>
</evidence>
<protein>
    <recommendedName>
        <fullName evidence="6">D-3-phosphoglycerate dehydrogenase</fullName>
        <ecNumber evidence="4">1.1.1.399</ecNumber>
        <ecNumber evidence="5">1.1.1.95</ecNumber>
    </recommendedName>
    <alternativeName>
        <fullName evidence="9">2-oxoglutarate reductase</fullName>
    </alternativeName>
</protein>
<comment type="function">
    <text evidence="1">Catalyzes the reversible oxidation of 3-phospho-D-glycerate to 3-phosphonooxypyruvate, the first step of the phosphorylated L-serine biosynthesis pathway. Also catalyzes the reversible oxidation of 2-hydroxyglutarate to 2-oxoglutarate.</text>
</comment>
<dbReference type="PROSITE" id="PS00671">
    <property type="entry name" value="D_2_HYDROXYACID_DH_3"/>
    <property type="match status" value="1"/>
</dbReference>
<evidence type="ECO:0000256" key="7">
    <source>
        <dbReference type="ARBA" id="ARBA00023002"/>
    </source>
</evidence>
<dbReference type="InterPro" id="IPR029752">
    <property type="entry name" value="D-isomer_DH_CS1"/>
</dbReference>
<comment type="similarity">
    <text evidence="3 12">Belongs to the D-isomer specific 2-hydroxyacid dehydrogenase family.</text>
</comment>
<dbReference type="Proteomes" id="UP000500767">
    <property type="component" value="Chromosome"/>
</dbReference>
<accession>A0A6M8HM33</accession>
<dbReference type="SUPFAM" id="SSF55021">
    <property type="entry name" value="ACT-like"/>
    <property type="match status" value="1"/>
</dbReference>
<dbReference type="SUPFAM" id="SSF51735">
    <property type="entry name" value="NAD(P)-binding Rossmann-fold domains"/>
    <property type="match status" value="1"/>
</dbReference>
<name>A0A6M8HM33_9PROT</name>
<dbReference type="InterPro" id="IPR006139">
    <property type="entry name" value="D-isomer_2_OHA_DH_cat_dom"/>
</dbReference>
<evidence type="ECO:0000256" key="12">
    <source>
        <dbReference type="RuleBase" id="RU003719"/>
    </source>
</evidence>
<dbReference type="Gene3D" id="3.40.50.720">
    <property type="entry name" value="NAD(P)-binding Rossmann-like Domain"/>
    <property type="match status" value="2"/>
</dbReference>
<keyword evidence="8" id="KW-0520">NAD</keyword>
<dbReference type="Pfam" id="PF22629">
    <property type="entry name" value="ACT_AHAS_ss"/>
    <property type="match status" value="1"/>
</dbReference>
<dbReference type="InterPro" id="IPR029753">
    <property type="entry name" value="D-isomer_DH_CS"/>
</dbReference>
<dbReference type="AlphaFoldDB" id="A0A6M8HM33"/>
<organism evidence="14 15">
    <name type="scientific">Lichenicola cladoniae</name>
    <dbReference type="NCBI Taxonomy" id="1484109"/>
    <lineage>
        <taxon>Bacteria</taxon>
        <taxon>Pseudomonadati</taxon>
        <taxon>Pseudomonadota</taxon>
        <taxon>Alphaproteobacteria</taxon>
        <taxon>Acetobacterales</taxon>
        <taxon>Acetobacteraceae</taxon>
        <taxon>Lichenicola</taxon>
    </lineage>
</organism>
<dbReference type="PANTHER" id="PTHR10996:SF282">
    <property type="entry name" value="D-3-PHOSPHOGLYCERATE DEHYDROGENASE 1-RELATED"/>
    <property type="match status" value="1"/>
</dbReference>
<dbReference type="InterPro" id="IPR002912">
    <property type="entry name" value="ACT_dom"/>
</dbReference>
<evidence type="ECO:0000256" key="3">
    <source>
        <dbReference type="ARBA" id="ARBA00005854"/>
    </source>
</evidence>
<dbReference type="EC" id="1.1.1.95" evidence="5"/>
<evidence type="ECO:0000256" key="5">
    <source>
        <dbReference type="ARBA" id="ARBA00013143"/>
    </source>
</evidence>
<dbReference type="PROSITE" id="PS00670">
    <property type="entry name" value="D_2_HYDROXYACID_DH_2"/>
    <property type="match status" value="1"/>
</dbReference>
<dbReference type="UniPathway" id="UPA00135">
    <property type="reaction ID" value="UER00196"/>
</dbReference>
<evidence type="ECO:0000313" key="14">
    <source>
        <dbReference type="EMBL" id="QKE89443.1"/>
    </source>
</evidence>
<dbReference type="KEGG" id="lck:HN018_04780"/>
<evidence type="ECO:0000256" key="9">
    <source>
        <dbReference type="ARBA" id="ARBA00030455"/>
    </source>
</evidence>
<evidence type="ECO:0000256" key="8">
    <source>
        <dbReference type="ARBA" id="ARBA00023027"/>
    </source>
</evidence>